<accession>A0ABW4MWS8</accession>
<evidence type="ECO:0000259" key="8">
    <source>
        <dbReference type="Pfam" id="PF01883"/>
    </source>
</evidence>
<keyword evidence="1 6" id="KW-0479">Metal-binding</keyword>
<dbReference type="SUPFAM" id="SSF117916">
    <property type="entry name" value="Fe-S cluster assembly (FSCA) domain-like"/>
    <property type="match status" value="1"/>
</dbReference>
<sequence>MSETAAPDRAAVLAALDQVIDPKSGKGLASAGLVRGLVLKPERAAFVLEVDPQDVPTYTPVRQAAEQALAAVPGVAKAQVVLTAEASAAPPAPGVTRVRKGAQVPEDPQARPVQQPGAKRPEHVRRLVAVASGKGGVGKSTVAVNLAAALARQGLRTGFLDADVYGPSGPRMLGVDGEPAFLEGKIEPLEAWGLKVMSIGFMVDEGRAMIWRGPMATSAVRQMLHDVRWGTAEAPLDVLVLDLPPGTGDIQLELVQKQKLDGVVVVSTPQEISLIDVRRAVSMYQKTGARILGLVENMAYFPDPATGTPIPIFGAGGAAAEAERLDVPLLAEIPIDVALRQACDDGRPLVATAPDSAPSKAFRAMAQAVMAQLRD</sequence>
<dbReference type="Pfam" id="PF01883">
    <property type="entry name" value="FeS_assembly_P"/>
    <property type="match status" value="1"/>
</dbReference>
<dbReference type="InterPro" id="IPR027417">
    <property type="entry name" value="P-loop_NTPase"/>
</dbReference>
<keyword evidence="3 6" id="KW-0067">ATP-binding</keyword>
<reference evidence="10" key="1">
    <citation type="journal article" date="2019" name="Int. J. Syst. Evol. Microbiol.">
        <title>The Global Catalogue of Microorganisms (GCM) 10K type strain sequencing project: providing services to taxonomists for standard genome sequencing and annotation.</title>
        <authorList>
            <consortium name="The Broad Institute Genomics Platform"/>
            <consortium name="The Broad Institute Genome Sequencing Center for Infectious Disease"/>
            <person name="Wu L."/>
            <person name="Ma J."/>
        </authorList>
    </citation>
    <scope>NUCLEOTIDE SEQUENCE [LARGE SCALE GENOMIC DNA]</scope>
    <source>
        <strain evidence="10">DFY28</strain>
    </source>
</reference>
<dbReference type="GO" id="GO:0005524">
    <property type="term" value="F:ATP binding"/>
    <property type="evidence" value="ECO:0007669"/>
    <property type="project" value="UniProtKB-KW"/>
</dbReference>
<dbReference type="Proteomes" id="UP001597237">
    <property type="component" value="Unassembled WGS sequence"/>
</dbReference>
<keyword evidence="5 6" id="KW-0411">Iron-sulfur</keyword>
<evidence type="ECO:0000313" key="9">
    <source>
        <dbReference type="EMBL" id="MFD1782221.1"/>
    </source>
</evidence>
<dbReference type="InterPro" id="IPR034904">
    <property type="entry name" value="FSCA_dom_sf"/>
</dbReference>
<evidence type="ECO:0000256" key="6">
    <source>
        <dbReference type="HAMAP-Rule" id="MF_02040"/>
    </source>
</evidence>
<keyword evidence="2 6" id="KW-0547">Nucleotide-binding</keyword>
<evidence type="ECO:0000256" key="2">
    <source>
        <dbReference type="ARBA" id="ARBA00022741"/>
    </source>
</evidence>
<evidence type="ECO:0000256" key="7">
    <source>
        <dbReference type="SAM" id="MobiDB-lite"/>
    </source>
</evidence>
<dbReference type="SUPFAM" id="SSF52540">
    <property type="entry name" value="P-loop containing nucleoside triphosphate hydrolases"/>
    <property type="match status" value="1"/>
</dbReference>
<evidence type="ECO:0000256" key="5">
    <source>
        <dbReference type="ARBA" id="ARBA00023014"/>
    </source>
</evidence>
<protein>
    <recommendedName>
        <fullName evidence="6">Iron-sulfur cluster carrier protein</fullName>
    </recommendedName>
</protein>
<dbReference type="InterPro" id="IPR033756">
    <property type="entry name" value="YlxH/NBP35"/>
</dbReference>
<dbReference type="InterPro" id="IPR002744">
    <property type="entry name" value="MIP18-like"/>
</dbReference>
<evidence type="ECO:0000256" key="3">
    <source>
        <dbReference type="ARBA" id="ARBA00022840"/>
    </source>
</evidence>
<feature type="region of interest" description="Disordered" evidence="7">
    <location>
        <begin position="91"/>
        <end position="121"/>
    </location>
</feature>
<name>A0ABW4MWS8_9CAUL</name>
<dbReference type="PANTHER" id="PTHR42961:SF2">
    <property type="entry name" value="IRON-SULFUR PROTEIN NUBPL"/>
    <property type="match status" value="1"/>
</dbReference>
<organism evidence="9 10">
    <name type="scientific">Phenylobacterium terrae</name>
    <dbReference type="NCBI Taxonomy" id="2665495"/>
    <lineage>
        <taxon>Bacteria</taxon>
        <taxon>Pseudomonadati</taxon>
        <taxon>Pseudomonadota</taxon>
        <taxon>Alphaproteobacteria</taxon>
        <taxon>Caulobacterales</taxon>
        <taxon>Caulobacteraceae</taxon>
        <taxon>Phenylobacterium</taxon>
    </lineage>
</organism>
<feature type="binding site" evidence="6">
    <location>
        <begin position="133"/>
        <end position="140"/>
    </location>
    <ligand>
        <name>ATP</name>
        <dbReference type="ChEBI" id="CHEBI:30616"/>
    </ligand>
</feature>
<dbReference type="Gene3D" id="3.40.50.300">
    <property type="entry name" value="P-loop containing nucleotide triphosphate hydrolases"/>
    <property type="match status" value="1"/>
</dbReference>
<keyword evidence="4 6" id="KW-0408">Iron</keyword>
<dbReference type="EMBL" id="JBHUEY010000001">
    <property type="protein sequence ID" value="MFD1782221.1"/>
    <property type="molecule type" value="Genomic_DNA"/>
</dbReference>
<dbReference type="PANTHER" id="PTHR42961">
    <property type="entry name" value="IRON-SULFUR PROTEIN NUBPL"/>
    <property type="match status" value="1"/>
</dbReference>
<feature type="domain" description="MIP18 family-like" evidence="8">
    <location>
        <begin position="9"/>
        <end position="80"/>
    </location>
</feature>
<dbReference type="Gene3D" id="3.30.300.130">
    <property type="entry name" value="Fe-S cluster assembly (FSCA)"/>
    <property type="match status" value="1"/>
</dbReference>
<dbReference type="Pfam" id="PF10609">
    <property type="entry name" value="ParA"/>
    <property type="match status" value="1"/>
</dbReference>
<keyword evidence="10" id="KW-1185">Reference proteome</keyword>
<evidence type="ECO:0000256" key="1">
    <source>
        <dbReference type="ARBA" id="ARBA00022723"/>
    </source>
</evidence>
<keyword evidence="6" id="KW-0378">Hydrolase</keyword>
<gene>
    <name evidence="9" type="ORF">ACFSC0_02355</name>
</gene>
<dbReference type="HAMAP" id="MF_02040">
    <property type="entry name" value="Mrp_NBP35"/>
    <property type="match status" value="1"/>
</dbReference>
<comment type="caution">
    <text evidence="9">The sequence shown here is derived from an EMBL/GenBank/DDBJ whole genome shotgun (WGS) entry which is preliminary data.</text>
</comment>
<comment type="function">
    <text evidence="6">Binds and transfers iron-sulfur (Fe-S) clusters to target apoproteins. Can hydrolyze ATP.</text>
</comment>
<comment type="similarity">
    <text evidence="6">Belongs to the Mrp/NBP35 ATP-binding proteins family.</text>
</comment>
<proteinExistence type="inferred from homology"/>
<dbReference type="InterPro" id="IPR044304">
    <property type="entry name" value="NUBPL-like"/>
</dbReference>
<dbReference type="InterPro" id="IPR019591">
    <property type="entry name" value="Mrp/NBP35_ATP-bd"/>
</dbReference>
<evidence type="ECO:0000313" key="10">
    <source>
        <dbReference type="Proteomes" id="UP001597237"/>
    </source>
</evidence>
<evidence type="ECO:0000256" key="4">
    <source>
        <dbReference type="ARBA" id="ARBA00023004"/>
    </source>
</evidence>
<dbReference type="CDD" id="cd02037">
    <property type="entry name" value="Mrp_NBP35"/>
    <property type="match status" value="1"/>
</dbReference>
<comment type="subunit">
    <text evidence="6">Homodimer.</text>
</comment>
<dbReference type="RefSeq" id="WP_377280952.1">
    <property type="nucleotide sequence ID" value="NZ_JBHRSI010000003.1"/>
</dbReference>